<evidence type="ECO:0000256" key="5">
    <source>
        <dbReference type="ARBA" id="ARBA00022777"/>
    </source>
</evidence>
<dbReference type="SMART" id="SM00220">
    <property type="entry name" value="S_TKc"/>
    <property type="match status" value="1"/>
</dbReference>
<dbReference type="RefSeq" id="WP_145351241.1">
    <property type="nucleotide sequence ID" value="NZ_CP036262.1"/>
</dbReference>
<keyword evidence="4 7" id="KW-0547">Nucleotide-binding</keyword>
<evidence type="ECO:0000259" key="10">
    <source>
        <dbReference type="PROSITE" id="PS50011"/>
    </source>
</evidence>
<evidence type="ECO:0000256" key="6">
    <source>
        <dbReference type="ARBA" id="ARBA00022840"/>
    </source>
</evidence>
<dbReference type="FunFam" id="1.10.510.10:FF:000021">
    <property type="entry name" value="Serine/threonine protein kinase"/>
    <property type="match status" value="1"/>
</dbReference>
<dbReference type="OrthoDB" id="6111975at2"/>
<evidence type="ECO:0000256" key="2">
    <source>
        <dbReference type="ARBA" id="ARBA00022527"/>
    </source>
</evidence>
<dbReference type="PANTHER" id="PTHR43289">
    <property type="entry name" value="MITOGEN-ACTIVATED PROTEIN KINASE KINASE KINASE 20-RELATED"/>
    <property type="match status" value="1"/>
</dbReference>
<keyword evidence="5 11" id="KW-0418">Kinase</keyword>
<dbReference type="InterPro" id="IPR008271">
    <property type="entry name" value="Ser/Thr_kinase_AS"/>
</dbReference>
<name>A0A517MDY7_9BACT</name>
<evidence type="ECO:0000256" key="3">
    <source>
        <dbReference type="ARBA" id="ARBA00022679"/>
    </source>
</evidence>
<protein>
    <recommendedName>
        <fullName evidence="1">non-specific serine/threonine protein kinase</fullName>
        <ecNumber evidence="1">2.7.11.1</ecNumber>
    </recommendedName>
</protein>
<gene>
    <name evidence="11" type="primary">pknB_4</name>
    <name evidence="11" type="ORF">FF011L_18530</name>
</gene>
<dbReference type="PROSITE" id="PS00108">
    <property type="entry name" value="PROTEIN_KINASE_ST"/>
    <property type="match status" value="1"/>
</dbReference>
<dbReference type="PROSITE" id="PS00107">
    <property type="entry name" value="PROTEIN_KINASE_ATP"/>
    <property type="match status" value="1"/>
</dbReference>
<reference evidence="11 12" key="1">
    <citation type="submission" date="2019-02" db="EMBL/GenBank/DDBJ databases">
        <title>Deep-cultivation of Planctomycetes and their phenomic and genomic characterization uncovers novel biology.</title>
        <authorList>
            <person name="Wiegand S."/>
            <person name="Jogler M."/>
            <person name="Boedeker C."/>
            <person name="Pinto D."/>
            <person name="Vollmers J."/>
            <person name="Rivas-Marin E."/>
            <person name="Kohn T."/>
            <person name="Peeters S.H."/>
            <person name="Heuer A."/>
            <person name="Rast P."/>
            <person name="Oberbeckmann S."/>
            <person name="Bunk B."/>
            <person name="Jeske O."/>
            <person name="Meyerdierks A."/>
            <person name="Storesund J.E."/>
            <person name="Kallscheuer N."/>
            <person name="Luecker S."/>
            <person name="Lage O.M."/>
            <person name="Pohl T."/>
            <person name="Merkel B.J."/>
            <person name="Hornburger P."/>
            <person name="Mueller R.-W."/>
            <person name="Bruemmer F."/>
            <person name="Labrenz M."/>
            <person name="Spormann A.M."/>
            <person name="Op den Camp H."/>
            <person name="Overmann J."/>
            <person name="Amann R."/>
            <person name="Jetten M.S.M."/>
            <person name="Mascher T."/>
            <person name="Medema M.H."/>
            <person name="Devos D.P."/>
            <person name="Kaster A.-K."/>
            <person name="Ovreas L."/>
            <person name="Rohde M."/>
            <person name="Galperin M.Y."/>
            <person name="Jogler C."/>
        </authorList>
    </citation>
    <scope>NUCLEOTIDE SEQUENCE [LARGE SCALE GENOMIC DNA]</scope>
    <source>
        <strain evidence="11 12">FF011L</strain>
    </source>
</reference>
<keyword evidence="9" id="KW-0472">Membrane</keyword>
<evidence type="ECO:0000256" key="4">
    <source>
        <dbReference type="ARBA" id="ARBA00022741"/>
    </source>
</evidence>
<dbReference type="Pfam" id="PF00069">
    <property type="entry name" value="Pkinase"/>
    <property type="match status" value="1"/>
</dbReference>
<dbReference type="InterPro" id="IPR017441">
    <property type="entry name" value="Protein_kinase_ATP_BS"/>
</dbReference>
<proteinExistence type="predicted"/>
<evidence type="ECO:0000256" key="8">
    <source>
        <dbReference type="SAM" id="MobiDB-lite"/>
    </source>
</evidence>
<dbReference type="PANTHER" id="PTHR43289:SF6">
    <property type="entry name" value="SERINE_THREONINE-PROTEIN KINASE NEKL-3"/>
    <property type="match status" value="1"/>
</dbReference>
<feature type="transmembrane region" description="Helical" evidence="9">
    <location>
        <begin position="426"/>
        <end position="447"/>
    </location>
</feature>
<accession>A0A517MDY7</accession>
<feature type="transmembrane region" description="Helical" evidence="9">
    <location>
        <begin position="534"/>
        <end position="552"/>
    </location>
</feature>
<feature type="transmembrane region" description="Helical" evidence="9">
    <location>
        <begin position="483"/>
        <end position="502"/>
    </location>
</feature>
<feature type="compositionally biased region" description="Basic and acidic residues" evidence="8">
    <location>
        <begin position="13"/>
        <end position="25"/>
    </location>
</feature>
<dbReference type="CDD" id="cd14014">
    <property type="entry name" value="STKc_PknB_like"/>
    <property type="match status" value="1"/>
</dbReference>
<organism evidence="11 12">
    <name type="scientific">Roseimaritima multifibrata</name>
    <dbReference type="NCBI Taxonomy" id="1930274"/>
    <lineage>
        <taxon>Bacteria</taxon>
        <taxon>Pseudomonadati</taxon>
        <taxon>Planctomycetota</taxon>
        <taxon>Planctomycetia</taxon>
        <taxon>Pirellulales</taxon>
        <taxon>Pirellulaceae</taxon>
        <taxon>Roseimaritima</taxon>
    </lineage>
</organism>
<dbReference type="Gene3D" id="1.10.510.10">
    <property type="entry name" value="Transferase(Phosphotransferase) domain 1"/>
    <property type="match status" value="1"/>
</dbReference>
<dbReference type="SUPFAM" id="SSF56112">
    <property type="entry name" value="Protein kinase-like (PK-like)"/>
    <property type="match status" value="1"/>
</dbReference>
<feature type="transmembrane region" description="Helical" evidence="9">
    <location>
        <begin position="509"/>
        <end position="528"/>
    </location>
</feature>
<evidence type="ECO:0000256" key="1">
    <source>
        <dbReference type="ARBA" id="ARBA00012513"/>
    </source>
</evidence>
<keyword evidence="3 11" id="KW-0808">Transferase</keyword>
<dbReference type="Proteomes" id="UP000320672">
    <property type="component" value="Chromosome"/>
</dbReference>
<keyword evidence="9" id="KW-1133">Transmembrane helix</keyword>
<keyword evidence="12" id="KW-1185">Reference proteome</keyword>
<evidence type="ECO:0000313" key="11">
    <source>
        <dbReference type="EMBL" id="QDS93098.1"/>
    </source>
</evidence>
<keyword evidence="2" id="KW-0723">Serine/threonine-protein kinase</keyword>
<dbReference type="GO" id="GO:0005524">
    <property type="term" value="F:ATP binding"/>
    <property type="evidence" value="ECO:0007669"/>
    <property type="project" value="UniProtKB-UniRule"/>
</dbReference>
<evidence type="ECO:0000256" key="9">
    <source>
        <dbReference type="SAM" id="Phobius"/>
    </source>
</evidence>
<dbReference type="EC" id="2.7.11.1" evidence="1"/>
<dbReference type="InterPro" id="IPR011009">
    <property type="entry name" value="Kinase-like_dom_sf"/>
</dbReference>
<dbReference type="AlphaFoldDB" id="A0A517MDY7"/>
<dbReference type="EMBL" id="CP036262">
    <property type="protein sequence ID" value="QDS93098.1"/>
    <property type="molecule type" value="Genomic_DNA"/>
</dbReference>
<dbReference type="InterPro" id="IPR000719">
    <property type="entry name" value="Prot_kinase_dom"/>
</dbReference>
<keyword evidence="6 7" id="KW-0067">ATP-binding</keyword>
<dbReference type="PROSITE" id="PS50011">
    <property type="entry name" value="PROTEIN_KINASE_DOM"/>
    <property type="match status" value="1"/>
</dbReference>
<evidence type="ECO:0000256" key="7">
    <source>
        <dbReference type="PROSITE-ProRule" id="PRU10141"/>
    </source>
</evidence>
<feature type="binding site" evidence="7">
    <location>
        <position position="135"/>
    </location>
    <ligand>
        <name>ATP</name>
        <dbReference type="ChEBI" id="CHEBI:30616"/>
    </ligand>
</feature>
<dbReference type="KEGG" id="rml:FF011L_18530"/>
<feature type="domain" description="Protein kinase" evidence="10">
    <location>
        <begin position="102"/>
        <end position="364"/>
    </location>
</feature>
<dbReference type="Gene3D" id="3.30.200.20">
    <property type="entry name" value="Phosphorylase Kinase, domain 1"/>
    <property type="match status" value="1"/>
</dbReference>
<sequence length="562" mass="62076">MSPPADPPGAFDHGADEHEHEHEHEQVLAEVLSGLMDRVARGEPVDVDQVCQQYPELAAELRELWTAVLVTDRTSAFESERSLSQDSSRYQAMQLPRVVGDYELREEIGRGGMGVVFRARQISLNREVAVKMILKGRLASESDFQRFIAEASATARLTHPNIVPVYEVGDVEGRPYFSMKYIEGETLAERLQRGPLPQRDAAEILSAIARAIGAAHRAGILHRDIKPSNIILGKTGVPLISDFGLAKQSHHEHSLTSSGMVVGTPAYMSPEQASGIRRAMGPTSDVYSLGCVLYHTLTGRAPLVADSPVELMLKVLEQDPPPPRVLNPSIDRDLEMVVVRCLQKPPDLRYLSADSLADDLDAFLNDEPVAARSGRFSQVIARMFRETHHAIVLENWGLLWIWHSLALLIAAVLTWGLQFYGVSSRWAFGSLWTVGLGAWATVFWMLRRRLGPVTFIERQTAHVWGASMIGVGVLFPLEWLMGLPVLTLSPVLGVVASTVFLVKASMYSGLFYIQAVVMLATAFGMALFPSVAHLLFGVTAAGCFFIPGWKYFRQRQRSVDAT</sequence>
<evidence type="ECO:0000313" key="12">
    <source>
        <dbReference type="Proteomes" id="UP000320672"/>
    </source>
</evidence>
<feature type="region of interest" description="Disordered" evidence="8">
    <location>
        <begin position="1"/>
        <end position="25"/>
    </location>
</feature>
<feature type="transmembrane region" description="Helical" evidence="9">
    <location>
        <begin position="398"/>
        <end position="420"/>
    </location>
</feature>
<dbReference type="GO" id="GO:0004674">
    <property type="term" value="F:protein serine/threonine kinase activity"/>
    <property type="evidence" value="ECO:0007669"/>
    <property type="project" value="UniProtKB-KW"/>
</dbReference>
<keyword evidence="9" id="KW-0812">Transmembrane</keyword>